<dbReference type="CDD" id="cd18773">
    <property type="entry name" value="PDC1_HK_sensor"/>
    <property type="match status" value="1"/>
</dbReference>
<evidence type="ECO:0000256" key="4">
    <source>
        <dbReference type="ARBA" id="ARBA00022989"/>
    </source>
</evidence>
<feature type="transmembrane region" description="Helical" evidence="6">
    <location>
        <begin position="12"/>
        <end position="34"/>
    </location>
</feature>
<evidence type="ECO:0000259" key="7">
    <source>
        <dbReference type="PROSITE" id="PS50112"/>
    </source>
</evidence>
<dbReference type="PROSITE" id="PS51257">
    <property type="entry name" value="PROKAR_LIPOPROTEIN"/>
    <property type="match status" value="1"/>
</dbReference>
<dbReference type="Gene3D" id="6.10.340.10">
    <property type="match status" value="1"/>
</dbReference>
<accession>B5E8C9</accession>
<dbReference type="NCBIfam" id="TIGR00254">
    <property type="entry name" value="GGDEF"/>
    <property type="match status" value="1"/>
</dbReference>
<dbReference type="eggNOG" id="COG2770">
    <property type="taxonomic scope" value="Bacteria"/>
</dbReference>
<dbReference type="NCBIfam" id="TIGR00229">
    <property type="entry name" value="sensory_box"/>
    <property type="match status" value="1"/>
</dbReference>
<dbReference type="HOGENOM" id="CLU_000445_134_1_7"/>
<feature type="domain" description="PAC" evidence="8">
    <location>
        <begin position="451"/>
        <end position="506"/>
    </location>
</feature>
<dbReference type="EMBL" id="CP001124">
    <property type="protein sequence ID" value="ACH37112.1"/>
    <property type="molecule type" value="Genomic_DNA"/>
</dbReference>
<dbReference type="SMART" id="SM00304">
    <property type="entry name" value="HAMP"/>
    <property type="match status" value="1"/>
</dbReference>
<dbReference type="eggNOG" id="COG2199">
    <property type="taxonomic scope" value="Bacteria"/>
</dbReference>
<dbReference type="Pfam" id="PF13426">
    <property type="entry name" value="PAS_9"/>
    <property type="match status" value="1"/>
</dbReference>
<dbReference type="GO" id="GO:0007165">
    <property type="term" value="P:signal transduction"/>
    <property type="evidence" value="ECO:0007669"/>
    <property type="project" value="InterPro"/>
</dbReference>
<dbReference type="Pfam" id="PF00672">
    <property type="entry name" value="HAMP"/>
    <property type="match status" value="1"/>
</dbReference>
<dbReference type="Pfam" id="PF08448">
    <property type="entry name" value="PAS_4"/>
    <property type="match status" value="1"/>
</dbReference>
<dbReference type="Gene3D" id="3.30.70.270">
    <property type="match status" value="1"/>
</dbReference>
<reference evidence="11 12" key="1">
    <citation type="submission" date="2008-07" db="EMBL/GenBank/DDBJ databases">
        <title>Complete sequence of Geobacter bemidjiensis BEM.</title>
        <authorList>
            <consortium name="US DOE Joint Genome Institute"/>
            <person name="Lucas S."/>
            <person name="Copeland A."/>
            <person name="Lapidus A."/>
            <person name="Glavina del Rio T."/>
            <person name="Dalin E."/>
            <person name="Tice H."/>
            <person name="Bruce D."/>
            <person name="Goodwin L."/>
            <person name="Pitluck S."/>
            <person name="Kiss H."/>
            <person name="Brettin T."/>
            <person name="Detter J.C."/>
            <person name="Han C."/>
            <person name="Kuske C.R."/>
            <person name="Schmutz J."/>
            <person name="Larimer F."/>
            <person name="Land M."/>
            <person name="Hauser L."/>
            <person name="Kyrpides N."/>
            <person name="Lykidis A."/>
            <person name="Lovley D."/>
            <person name="Richardson P."/>
        </authorList>
    </citation>
    <scope>NUCLEOTIDE SEQUENCE [LARGE SCALE GENOMIC DNA]</scope>
    <source>
        <strain evidence="12">ATCC BAA-1014 / DSM 16622 / JCM 12645 / Bem</strain>
    </source>
</reference>
<feature type="domain" description="HAMP" evidence="9">
    <location>
        <begin position="308"/>
        <end position="361"/>
    </location>
</feature>
<evidence type="ECO:0000256" key="1">
    <source>
        <dbReference type="ARBA" id="ARBA00004651"/>
    </source>
</evidence>
<keyword evidence="2" id="KW-1003">Cell membrane</keyword>
<feature type="domain" description="PAS" evidence="7">
    <location>
        <begin position="366"/>
        <end position="411"/>
    </location>
</feature>
<gene>
    <name evidence="11" type="ordered locus">Gbem_0081</name>
</gene>
<dbReference type="Proteomes" id="UP000008825">
    <property type="component" value="Chromosome"/>
</dbReference>
<dbReference type="Gene3D" id="3.30.450.20">
    <property type="entry name" value="PAS domain"/>
    <property type="match status" value="3"/>
</dbReference>
<dbReference type="SUPFAM" id="SSF158472">
    <property type="entry name" value="HAMP domain-like"/>
    <property type="match status" value="1"/>
</dbReference>
<keyword evidence="4 6" id="KW-1133">Transmembrane helix</keyword>
<dbReference type="InterPro" id="IPR000160">
    <property type="entry name" value="GGDEF_dom"/>
</dbReference>
<dbReference type="PROSITE" id="PS50112">
    <property type="entry name" value="PAS"/>
    <property type="match status" value="1"/>
</dbReference>
<keyword evidence="12" id="KW-1185">Reference proteome</keyword>
<dbReference type="CDD" id="cd00130">
    <property type="entry name" value="PAS"/>
    <property type="match status" value="1"/>
</dbReference>
<dbReference type="PROSITE" id="PS50885">
    <property type="entry name" value="HAMP"/>
    <property type="match status" value="1"/>
</dbReference>
<dbReference type="CDD" id="cd01949">
    <property type="entry name" value="GGDEF"/>
    <property type="match status" value="1"/>
</dbReference>
<dbReference type="STRING" id="404380.Gbem_0081"/>
<feature type="transmembrane region" description="Helical" evidence="6">
    <location>
        <begin position="287"/>
        <end position="307"/>
    </location>
</feature>
<dbReference type="KEGG" id="gbm:Gbem_0081"/>
<sequence length="804" mass="89369">MSRCSLKIKMSLVVFLLIGTVSSCVAGLGLLFFMREFKETVAARQFAVVSAMAGELDEKILAAQRELVAVAMSIPPATGRDAAAMQSFLDQRLDLHQVFSDGTAFFSADGRLVAFSPGQTPDIGDNFSKLDFLAATLRSGKALISEPFPSQRRRGHQVVMFTVPVLGGGGRMIGVLGGRVDLMEENFLSRVAHLNLQDGGEFFLFNRQRQIVAHRNHDKIGKPMPAKGMRELLDRAIDGYQGSGEMDNPAGSPSIYSFKRLPARGWILAAERPLSEAYAPIYRAQKLAIFSLALLLPLALITVWLFVGRLTAPLQLFAGRVREIGGDAGKYLPVLVNNNDEIGDLAQAFNAMMQELVINKRSLESEKGFAVQLLQHSAVPCFVIDAEHRVIIWNSAMEELTGVAAGAQLGQIEPWRAFYDEPRRVLADIVVAGTLYEMADLYCCYADSPLIPEGLRAEGWYRLKGKQRYLAFEAAPIRDAEGRLIAAIQTMQDMTLRANNEEQLRGMVAAIGESEERFRRLVELSLDGIAILVGRRFVFVNPAGCEMLGYRSSDELLGKEMREFIQRDSEQQFLEQATCAEETGTTAPWIEERLLRHDRTAVEVELGVGPFVFRGENALQVIFRDITERKLAKARLETLAHYDSLTSLPNRVLFFDRLRHAVFEAKRYQHPMALMFLDLDSFKQVNDRLGHAAGDAVLVEAGYRLRECVRACDMVARMGGDEFTIILTKMADRRDASLVAERVLEAFALPFLVEGESAQVGVSIGICVYPDCDADLDGMVRYADYAMYQAKQDGKNVYRFHLGG</sequence>
<dbReference type="InterPro" id="IPR029787">
    <property type="entry name" value="Nucleotide_cyclase"/>
</dbReference>
<dbReference type="RefSeq" id="WP_012528521.1">
    <property type="nucleotide sequence ID" value="NC_011146.1"/>
</dbReference>
<evidence type="ECO:0000256" key="3">
    <source>
        <dbReference type="ARBA" id="ARBA00022692"/>
    </source>
</evidence>
<dbReference type="CDD" id="cd18774">
    <property type="entry name" value="PDC2_HK_sensor"/>
    <property type="match status" value="1"/>
</dbReference>
<dbReference type="InterPro" id="IPR043128">
    <property type="entry name" value="Rev_trsase/Diguanyl_cyclase"/>
</dbReference>
<reference evidence="11 12" key="2">
    <citation type="journal article" date="2010" name="BMC Genomics">
        <title>The genome of Geobacter bemidjiensis, exemplar for the subsurface clade of Geobacter species that predominate in Fe(III)-reducing subsurface environments.</title>
        <authorList>
            <person name="Aklujkar M."/>
            <person name="Young N.D."/>
            <person name="Holmes D."/>
            <person name="Chavan M."/>
            <person name="Risso C."/>
            <person name="Kiss H.E."/>
            <person name="Han C.S."/>
            <person name="Land M.L."/>
            <person name="Lovley D.R."/>
        </authorList>
    </citation>
    <scope>NUCLEOTIDE SEQUENCE [LARGE SCALE GENOMIC DNA]</scope>
    <source>
        <strain evidence="12">ATCC BAA-1014 / DSM 16622 / JCM 12645 / Bem</strain>
    </source>
</reference>
<evidence type="ECO:0000256" key="6">
    <source>
        <dbReference type="SAM" id="Phobius"/>
    </source>
</evidence>
<dbReference type="PROSITE" id="PS50887">
    <property type="entry name" value="GGDEF"/>
    <property type="match status" value="1"/>
</dbReference>
<evidence type="ECO:0000259" key="8">
    <source>
        <dbReference type="PROSITE" id="PS50113"/>
    </source>
</evidence>
<dbReference type="CDD" id="cd06225">
    <property type="entry name" value="HAMP"/>
    <property type="match status" value="1"/>
</dbReference>
<dbReference type="Pfam" id="PF00990">
    <property type="entry name" value="GGDEF"/>
    <property type="match status" value="1"/>
</dbReference>
<dbReference type="FunFam" id="3.30.70.270:FF:000001">
    <property type="entry name" value="Diguanylate cyclase domain protein"/>
    <property type="match status" value="1"/>
</dbReference>
<dbReference type="InterPro" id="IPR003660">
    <property type="entry name" value="HAMP_dom"/>
</dbReference>
<dbReference type="SUPFAM" id="SSF55785">
    <property type="entry name" value="PYP-like sensor domain (PAS domain)"/>
    <property type="match status" value="2"/>
</dbReference>
<evidence type="ECO:0000256" key="5">
    <source>
        <dbReference type="ARBA" id="ARBA00023136"/>
    </source>
</evidence>
<keyword evidence="5 6" id="KW-0472">Membrane</keyword>
<dbReference type="PANTHER" id="PTHR44757">
    <property type="entry name" value="DIGUANYLATE CYCLASE DGCP"/>
    <property type="match status" value="1"/>
</dbReference>
<dbReference type="InterPro" id="IPR000014">
    <property type="entry name" value="PAS"/>
</dbReference>
<evidence type="ECO:0000256" key="2">
    <source>
        <dbReference type="ARBA" id="ARBA00022475"/>
    </source>
</evidence>
<dbReference type="GO" id="GO:0003824">
    <property type="term" value="F:catalytic activity"/>
    <property type="evidence" value="ECO:0007669"/>
    <property type="project" value="UniProtKB-ARBA"/>
</dbReference>
<comment type="subcellular location">
    <subcellularLocation>
        <location evidence="1">Cell membrane</location>
        <topology evidence="1">Multi-pass membrane protein</topology>
    </subcellularLocation>
</comment>
<dbReference type="SMART" id="SM00091">
    <property type="entry name" value="PAS"/>
    <property type="match status" value="2"/>
</dbReference>
<dbReference type="GO" id="GO:0005886">
    <property type="term" value="C:plasma membrane"/>
    <property type="evidence" value="ECO:0007669"/>
    <property type="project" value="UniProtKB-SubCell"/>
</dbReference>
<dbReference type="Pfam" id="PF02743">
    <property type="entry name" value="dCache_1"/>
    <property type="match status" value="1"/>
</dbReference>
<organism evidence="11 12">
    <name type="scientific">Citrifermentans bemidjiense (strain ATCC BAA-1014 / DSM 16622 / JCM 12645 / Bem)</name>
    <name type="common">Geobacter bemidjiensis</name>
    <dbReference type="NCBI Taxonomy" id="404380"/>
    <lineage>
        <taxon>Bacteria</taxon>
        <taxon>Pseudomonadati</taxon>
        <taxon>Thermodesulfobacteriota</taxon>
        <taxon>Desulfuromonadia</taxon>
        <taxon>Geobacterales</taxon>
        <taxon>Geobacteraceae</taxon>
        <taxon>Citrifermentans</taxon>
    </lineage>
</organism>
<dbReference type="InterPro" id="IPR000700">
    <property type="entry name" value="PAS-assoc_C"/>
</dbReference>
<evidence type="ECO:0000259" key="10">
    <source>
        <dbReference type="PROSITE" id="PS50887"/>
    </source>
</evidence>
<keyword evidence="3 6" id="KW-0812">Transmembrane</keyword>
<proteinExistence type="predicted"/>
<protein>
    <submittedName>
        <fullName evidence="11">Sensor diguanylate cyclase, Cache_1, HAMP, PAS and PAS domain-containing</fullName>
    </submittedName>
</protein>
<dbReference type="InterPro" id="IPR052155">
    <property type="entry name" value="Biofilm_reg_signaling"/>
</dbReference>
<dbReference type="OrthoDB" id="9813903at2"/>
<feature type="domain" description="GGDEF" evidence="10">
    <location>
        <begin position="670"/>
        <end position="803"/>
    </location>
</feature>
<evidence type="ECO:0000313" key="11">
    <source>
        <dbReference type="EMBL" id="ACH37112.1"/>
    </source>
</evidence>
<dbReference type="InterPro" id="IPR013656">
    <property type="entry name" value="PAS_4"/>
</dbReference>
<dbReference type="SUPFAM" id="SSF55073">
    <property type="entry name" value="Nucleotide cyclase"/>
    <property type="match status" value="1"/>
</dbReference>
<dbReference type="PROSITE" id="PS50113">
    <property type="entry name" value="PAC"/>
    <property type="match status" value="1"/>
</dbReference>
<evidence type="ECO:0000313" key="12">
    <source>
        <dbReference type="Proteomes" id="UP000008825"/>
    </source>
</evidence>
<dbReference type="AlphaFoldDB" id="B5E8C9"/>
<dbReference type="PANTHER" id="PTHR44757:SF2">
    <property type="entry name" value="BIOFILM ARCHITECTURE MAINTENANCE PROTEIN MBAA"/>
    <property type="match status" value="1"/>
</dbReference>
<dbReference type="InterPro" id="IPR035965">
    <property type="entry name" value="PAS-like_dom_sf"/>
</dbReference>
<evidence type="ECO:0000259" key="9">
    <source>
        <dbReference type="PROSITE" id="PS50885"/>
    </source>
</evidence>
<name>B5E8C9_CITBB</name>
<dbReference type="SMART" id="SM00267">
    <property type="entry name" value="GGDEF"/>
    <property type="match status" value="1"/>
</dbReference>
<dbReference type="InterPro" id="IPR033479">
    <property type="entry name" value="dCache_1"/>
</dbReference>